<keyword evidence="2" id="KW-1185">Reference proteome</keyword>
<name>A0ACC0U211_9AGAM</name>
<dbReference type="Proteomes" id="UP001207468">
    <property type="component" value="Unassembled WGS sequence"/>
</dbReference>
<accession>A0ACC0U211</accession>
<evidence type="ECO:0000313" key="2">
    <source>
        <dbReference type="Proteomes" id="UP001207468"/>
    </source>
</evidence>
<sequence length="61" mass="6983">MFQRLFHSQIHLMHFPAAMSTNMLITMLSRLLPDTLLVIALMTYLNSMLSATIAFTQTWPA</sequence>
<protein>
    <submittedName>
        <fullName evidence="1">Uncharacterized protein</fullName>
    </submittedName>
</protein>
<comment type="caution">
    <text evidence="1">The sequence shown here is derived from an EMBL/GenBank/DDBJ whole genome shotgun (WGS) entry which is preliminary data.</text>
</comment>
<evidence type="ECO:0000313" key="1">
    <source>
        <dbReference type="EMBL" id="KAI9455104.1"/>
    </source>
</evidence>
<gene>
    <name evidence="1" type="ORF">F5148DRAFT_1227158</name>
</gene>
<dbReference type="EMBL" id="JAGFNK010000258">
    <property type="protein sequence ID" value="KAI9455104.1"/>
    <property type="molecule type" value="Genomic_DNA"/>
</dbReference>
<reference evidence="1" key="1">
    <citation type="submission" date="2021-03" db="EMBL/GenBank/DDBJ databases">
        <title>Evolutionary priming and transition to the ectomycorrhizal habit in an iconic lineage of mushroom-forming fungi: is preadaptation a requirement?</title>
        <authorList>
            <consortium name="DOE Joint Genome Institute"/>
            <person name="Looney B.P."/>
            <person name="Miyauchi S."/>
            <person name="Morin E."/>
            <person name="Drula E."/>
            <person name="Courty P.E."/>
            <person name="Chicoki N."/>
            <person name="Fauchery L."/>
            <person name="Kohler A."/>
            <person name="Kuo A."/>
            <person name="LaButti K."/>
            <person name="Pangilinan J."/>
            <person name="Lipzen A."/>
            <person name="Riley R."/>
            <person name="Andreopoulos W."/>
            <person name="He G."/>
            <person name="Johnson J."/>
            <person name="Barry K.W."/>
            <person name="Grigoriev I.V."/>
            <person name="Nagy L."/>
            <person name="Hibbett D."/>
            <person name="Henrissat B."/>
            <person name="Matheny P.B."/>
            <person name="Labbe J."/>
            <person name="Martin A.F."/>
        </authorList>
    </citation>
    <scope>NUCLEOTIDE SEQUENCE</scope>
    <source>
        <strain evidence="1">BPL698</strain>
    </source>
</reference>
<organism evidence="1 2">
    <name type="scientific">Russula earlei</name>
    <dbReference type="NCBI Taxonomy" id="71964"/>
    <lineage>
        <taxon>Eukaryota</taxon>
        <taxon>Fungi</taxon>
        <taxon>Dikarya</taxon>
        <taxon>Basidiomycota</taxon>
        <taxon>Agaricomycotina</taxon>
        <taxon>Agaricomycetes</taxon>
        <taxon>Russulales</taxon>
        <taxon>Russulaceae</taxon>
        <taxon>Russula</taxon>
    </lineage>
</organism>
<proteinExistence type="predicted"/>